<dbReference type="PANTHER" id="PTHR32071">
    <property type="entry name" value="TRANSCRIPTIONAL REGULATORY PROTEIN"/>
    <property type="match status" value="1"/>
</dbReference>
<sequence>MSRSETVWIVDDDRSIRWVLEKALQQEGMTTQSFDSADGVMSRLARQQPDVIISDIRMPGASGLDLLARIREQHPRLPVIIMTAHSDLDSAVASYQGGAFEYLPKPFDVDEAVSLVKRANQHAQEQQGLDAAPTLARTPEIIGEAPAMQEVFRAIGRLSHSNITVLINGESGTGKELVAHALHRHSPRSASPFIALNMAAIPKDLMESELFGHEKGAFTGAANLRRGRFEQADGGTLFLDEIGDMPADTQTRLLRVLADGEFYRVGGHTPVKVDVRIIAATHQNLETLVQAGKFREDLFHRLNVIRIHIPRMSDRREDIPTLAKHFLSRAAQELAVEPKLLKAETEEYLKHLPWPGNVRQLENTCRWITVMASGREVHISDLPPELLSLPQDAAPVTNWEQALRQWADQALSRGQSSLLDSAVPTFERIMIETALKHTAGRRRDAAVLLGWGRNTLTRKIKELGMKVDGGDDDEGDEG</sequence>
<comment type="subcellular location">
    <subcellularLocation>
        <location evidence="1 15">Cytoplasm</location>
    </subcellularLocation>
</comment>
<name>A0ABT3BVL6_9PSED</name>
<dbReference type="InterPro" id="IPR001789">
    <property type="entry name" value="Sig_transdc_resp-reg_receiver"/>
</dbReference>
<dbReference type="SUPFAM" id="SSF52172">
    <property type="entry name" value="CheY-like"/>
    <property type="match status" value="1"/>
</dbReference>
<keyword evidence="12 15" id="KW-0804">Transcription</keyword>
<dbReference type="CDD" id="cd00009">
    <property type="entry name" value="AAA"/>
    <property type="match status" value="1"/>
</dbReference>
<evidence type="ECO:0000256" key="12">
    <source>
        <dbReference type="ARBA" id="ARBA00023163"/>
    </source>
</evidence>
<proteinExistence type="predicted"/>
<evidence type="ECO:0000256" key="13">
    <source>
        <dbReference type="ARBA" id="ARBA00023231"/>
    </source>
</evidence>
<keyword evidence="3 15" id="KW-0963">Cytoplasm</keyword>
<dbReference type="PROSITE" id="PS50110">
    <property type="entry name" value="RESPONSE_REGULATORY"/>
    <property type="match status" value="1"/>
</dbReference>
<feature type="modified residue" description="4-aspartylphosphate" evidence="14">
    <location>
        <position position="55"/>
    </location>
</feature>
<dbReference type="InterPro" id="IPR009057">
    <property type="entry name" value="Homeodomain-like_sf"/>
</dbReference>
<dbReference type="InterPro" id="IPR002078">
    <property type="entry name" value="Sigma_54_int"/>
</dbReference>
<keyword evidence="19" id="KW-1185">Reference proteome</keyword>
<dbReference type="Gene3D" id="3.40.50.2300">
    <property type="match status" value="1"/>
</dbReference>
<dbReference type="Proteomes" id="UP001207294">
    <property type="component" value="Unassembled WGS sequence"/>
</dbReference>
<dbReference type="InterPro" id="IPR025662">
    <property type="entry name" value="Sigma_54_int_dom_ATP-bd_1"/>
</dbReference>
<evidence type="ECO:0000259" key="16">
    <source>
        <dbReference type="PROSITE" id="PS50045"/>
    </source>
</evidence>
<dbReference type="CDD" id="cd19919">
    <property type="entry name" value="REC_NtrC"/>
    <property type="match status" value="1"/>
</dbReference>
<keyword evidence="10 15" id="KW-0238">DNA-binding</keyword>
<accession>A0ABT3BVL6</accession>
<evidence type="ECO:0000256" key="3">
    <source>
        <dbReference type="ARBA" id="ARBA00022490"/>
    </source>
</evidence>
<evidence type="ECO:0000256" key="10">
    <source>
        <dbReference type="ARBA" id="ARBA00023125"/>
    </source>
</evidence>
<dbReference type="InterPro" id="IPR027417">
    <property type="entry name" value="P-loop_NTPase"/>
</dbReference>
<dbReference type="NCBIfam" id="NF008176">
    <property type="entry name" value="PRK10923.1"/>
    <property type="match status" value="1"/>
</dbReference>
<dbReference type="RefSeq" id="WP_117181797.1">
    <property type="nucleotide sequence ID" value="NZ_JAFGZD010000004.1"/>
</dbReference>
<dbReference type="Pfam" id="PF02954">
    <property type="entry name" value="HTH_8"/>
    <property type="match status" value="1"/>
</dbReference>
<gene>
    <name evidence="15 18" type="primary">ntrC</name>
    <name evidence="18" type="ORF">OH718_09510</name>
</gene>
<keyword evidence="5 14" id="KW-0597">Phosphoprotein</keyword>
<evidence type="ECO:0000313" key="19">
    <source>
        <dbReference type="Proteomes" id="UP001207294"/>
    </source>
</evidence>
<dbReference type="PROSITE" id="PS00676">
    <property type="entry name" value="SIGMA54_INTERACT_2"/>
    <property type="match status" value="1"/>
</dbReference>
<dbReference type="NCBIfam" id="TIGR01818">
    <property type="entry name" value="ntrC"/>
    <property type="match status" value="1"/>
</dbReference>
<dbReference type="SMART" id="SM00382">
    <property type="entry name" value="AAA"/>
    <property type="match status" value="1"/>
</dbReference>
<evidence type="ECO:0000259" key="17">
    <source>
        <dbReference type="PROSITE" id="PS50110"/>
    </source>
</evidence>
<reference evidence="18 19" key="1">
    <citation type="submission" date="2022-10" db="EMBL/GenBank/DDBJ databases">
        <title>Characterization of Pseudomonas capsici strains from pepper and tomato in Georgia.</title>
        <authorList>
            <person name="Zhao M."/>
            <person name="Dutta B."/>
        </authorList>
    </citation>
    <scope>NUCLEOTIDE SEQUENCE [LARGE SCALE GENOMIC DNA]</scope>
    <source>
        <strain evidence="18 19">Pc20-5</strain>
    </source>
</reference>
<dbReference type="InterPro" id="IPR025943">
    <property type="entry name" value="Sigma_54_int_dom_ATP-bd_2"/>
</dbReference>
<keyword evidence="13 15" id="KW-0535">Nitrogen fixation</keyword>
<evidence type="ECO:0000256" key="15">
    <source>
        <dbReference type="RuleBase" id="RU365013"/>
    </source>
</evidence>
<evidence type="ECO:0000256" key="9">
    <source>
        <dbReference type="ARBA" id="ARBA00023015"/>
    </source>
</evidence>
<feature type="domain" description="Sigma-54 factor interaction" evidence="16">
    <location>
        <begin position="141"/>
        <end position="370"/>
    </location>
</feature>
<evidence type="ECO:0000256" key="6">
    <source>
        <dbReference type="ARBA" id="ARBA00022741"/>
    </source>
</evidence>
<comment type="function">
    <text evidence="15">Member of the two-component regulatory system NtrB/NtrC, which controls expression of the nitrogen-regulated (ntr) genes in response to nitrogen limitation. Phosphorylated NtrC binds directly to DNA and stimulates the formation of open promoter-sigma54-RNA polymerase complexes.</text>
</comment>
<dbReference type="InterPro" id="IPR003593">
    <property type="entry name" value="AAA+_ATPase"/>
</dbReference>
<evidence type="ECO:0000256" key="7">
    <source>
        <dbReference type="ARBA" id="ARBA00022840"/>
    </source>
</evidence>
<dbReference type="PRINTS" id="PR01590">
    <property type="entry name" value="HTHFIS"/>
</dbReference>
<dbReference type="PROSITE" id="PS50045">
    <property type="entry name" value="SIGMA54_INTERACT_4"/>
    <property type="match status" value="1"/>
</dbReference>
<dbReference type="PROSITE" id="PS00688">
    <property type="entry name" value="SIGMA54_INTERACT_3"/>
    <property type="match status" value="1"/>
</dbReference>
<keyword evidence="8 15" id="KW-0902">Two-component regulatory system</keyword>
<dbReference type="InterPro" id="IPR025944">
    <property type="entry name" value="Sigma_54_int_dom_CS"/>
</dbReference>
<dbReference type="Gene3D" id="1.10.10.60">
    <property type="entry name" value="Homeodomain-like"/>
    <property type="match status" value="1"/>
</dbReference>
<dbReference type="SUPFAM" id="SSF46689">
    <property type="entry name" value="Homeodomain-like"/>
    <property type="match status" value="1"/>
</dbReference>
<evidence type="ECO:0000256" key="14">
    <source>
        <dbReference type="PROSITE-ProRule" id="PRU00169"/>
    </source>
</evidence>
<evidence type="ECO:0000256" key="11">
    <source>
        <dbReference type="ARBA" id="ARBA00023159"/>
    </source>
</evidence>
<dbReference type="InterPro" id="IPR011006">
    <property type="entry name" value="CheY-like_superfamily"/>
</dbReference>
<dbReference type="PROSITE" id="PS00675">
    <property type="entry name" value="SIGMA54_INTERACT_1"/>
    <property type="match status" value="1"/>
</dbReference>
<dbReference type="GeneID" id="93560622"/>
<dbReference type="SUPFAM" id="SSF52540">
    <property type="entry name" value="P-loop containing nucleoside triphosphate hydrolases"/>
    <property type="match status" value="1"/>
</dbReference>
<keyword evidence="9 15" id="KW-0805">Transcription regulation</keyword>
<evidence type="ECO:0000256" key="4">
    <source>
        <dbReference type="ARBA" id="ARBA00022491"/>
    </source>
</evidence>
<dbReference type="InterPro" id="IPR002197">
    <property type="entry name" value="HTH_Fis"/>
</dbReference>
<dbReference type="Gene3D" id="1.10.8.60">
    <property type="match status" value="1"/>
</dbReference>
<evidence type="ECO:0000256" key="5">
    <source>
        <dbReference type="ARBA" id="ARBA00022553"/>
    </source>
</evidence>
<feature type="domain" description="Response regulatory" evidence="17">
    <location>
        <begin position="6"/>
        <end position="120"/>
    </location>
</feature>
<evidence type="ECO:0000313" key="18">
    <source>
        <dbReference type="EMBL" id="MCV4376831.1"/>
    </source>
</evidence>
<dbReference type="InterPro" id="IPR058031">
    <property type="entry name" value="AAA_lid_NorR"/>
</dbReference>
<dbReference type="SMART" id="SM00448">
    <property type="entry name" value="REC"/>
    <property type="match status" value="1"/>
</dbReference>
<dbReference type="PANTHER" id="PTHR32071:SF95">
    <property type="entry name" value="DNA-BINDING TRANSCRIPTIONAL REGULATOR NTRC"/>
    <property type="match status" value="1"/>
</dbReference>
<organism evidence="18 19">
    <name type="scientific">Pseudomonas capsici</name>
    <dbReference type="NCBI Taxonomy" id="2810614"/>
    <lineage>
        <taxon>Bacteria</taxon>
        <taxon>Pseudomonadati</taxon>
        <taxon>Pseudomonadota</taxon>
        <taxon>Gammaproteobacteria</taxon>
        <taxon>Pseudomonadales</taxon>
        <taxon>Pseudomonadaceae</taxon>
        <taxon>Pseudomonas</taxon>
    </lineage>
</organism>
<dbReference type="Gene3D" id="3.40.50.300">
    <property type="entry name" value="P-loop containing nucleotide triphosphate hydrolases"/>
    <property type="match status" value="1"/>
</dbReference>
<keyword evidence="7 15" id="KW-0067">ATP-binding</keyword>
<comment type="caution">
    <text evidence="18">The sequence shown here is derived from an EMBL/GenBank/DDBJ whole genome shotgun (WGS) entry which is preliminary data.</text>
</comment>
<dbReference type="Pfam" id="PF25601">
    <property type="entry name" value="AAA_lid_14"/>
    <property type="match status" value="1"/>
</dbReference>
<evidence type="ECO:0000256" key="8">
    <source>
        <dbReference type="ARBA" id="ARBA00023012"/>
    </source>
</evidence>
<keyword evidence="11 15" id="KW-0010">Activator</keyword>
<keyword evidence="6 15" id="KW-0547">Nucleotide-binding</keyword>
<protein>
    <recommendedName>
        <fullName evidence="2 15">DNA-binding transcriptional regulator NtrC</fullName>
    </recommendedName>
    <alternativeName>
        <fullName evidence="15">Nitrogen regulation protein NR(I)</fullName>
    </alternativeName>
</protein>
<keyword evidence="4 15" id="KW-0678">Repressor</keyword>
<dbReference type="InterPro" id="IPR010114">
    <property type="entry name" value="Transcript_reg_NtrC"/>
</dbReference>
<evidence type="ECO:0000256" key="2">
    <source>
        <dbReference type="ARBA" id="ARBA00019059"/>
    </source>
</evidence>
<evidence type="ECO:0000256" key="1">
    <source>
        <dbReference type="ARBA" id="ARBA00004496"/>
    </source>
</evidence>
<dbReference type="Pfam" id="PF00158">
    <property type="entry name" value="Sigma54_activat"/>
    <property type="match status" value="1"/>
</dbReference>
<dbReference type="Pfam" id="PF00072">
    <property type="entry name" value="Response_reg"/>
    <property type="match status" value="1"/>
</dbReference>
<dbReference type="EMBL" id="JAOXML010000005">
    <property type="protein sequence ID" value="MCV4376831.1"/>
    <property type="molecule type" value="Genomic_DNA"/>
</dbReference>